<evidence type="ECO:0000313" key="2">
    <source>
        <dbReference type="EMBL" id="AGA90483.1"/>
    </source>
</evidence>
<keyword evidence="3" id="KW-1185">Reference proteome</keyword>
<dbReference type="EMBL" id="CP003051">
    <property type="protein sequence ID" value="AGA90483.1"/>
    <property type="molecule type" value="Genomic_DNA"/>
</dbReference>
<dbReference type="Proteomes" id="UP000010816">
    <property type="component" value="Chromosome"/>
</dbReference>
<comment type="similarity">
    <text evidence="1">Belongs to the HupF/HypC family.</text>
</comment>
<dbReference type="PRINTS" id="PR00445">
    <property type="entry name" value="HUPFHYPC"/>
</dbReference>
<proteinExistence type="inferred from homology"/>
<dbReference type="PROSITE" id="PS01097">
    <property type="entry name" value="HUPF_HYPC"/>
    <property type="match status" value="1"/>
</dbReference>
<reference evidence="2 3" key="1">
    <citation type="submission" date="2011-09" db="EMBL/GenBank/DDBJ databases">
        <title>Complete sequence of chromosome of Thioflavicoccus mobilis 8321.</title>
        <authorList>
            <consortium name="US DOE Joint Genome Institute"/>
            <person name="Lucas S."/>
            <person name="Han J."/>
            <person name="Lapidus A."/>
            <person name="Cheng J.-F."/>
            <person name="Goodwin L."/>
            <person name="Pitluck S."/>
            <person name="Peters L."/>
            <person name="Ovchinnikova G."/>
            <person name="Lu M."/>
            <person name="Detter J.C."/>
            <person name="Han C."/>
            <person name="Tapia R."/>
            <person name="Land M."/>
            <person name="Hauser L."/>
            <person name="Kyrpides N."/>
            <person name="Ivanova N."/>
            <person name="Pagani I."/>
            <person name="Vogl K."/>
            <person name="Liu Z."/>
            <person name="Imhoff J."/>
            <person name="Thiel V."/>
            <person name="Frigaard N.-U."/>
            <person name="Bryant D."/>
            <person name="Woyke T."/>
        </authorList>
    </citation>
    <scope>NUCLEOTIDE SEQUENCE [LARGE SCALE GENOMIC DNA]</scope>
    <source>
        <strain evidence="2 3">8321</strain>
    </source>
</reference>
<sequence length="77" mass="8375">MCLGIPMQIRSIDGLIARCEAKGVERDVSLLMLEHEELAAGDFIVAHLGHAVEKITPERAAEAWALYDEMLAAADTP</sequence>
<organism evidence="2 3">
    <name type="scientific">Thioflavicoccus mobilis 8321</name>
    <dbReference type="NCBI Taxonomy" id="765912"/>
    <lineage>
        <taxon>Bacteria</taxon>
        <taxon>Pseudomonadati</taxon>
        <taxon>Pseudomonadota</taxon>
        <taxon>Gammaproteobacteria</taxon>
        <taxon>Chromatiales</taxon>
        <taxon>Chromatiaceae</taxon>
        <taxon>Thioflavicoccus</taxon>
    </lineage>
</organism>
<dbReference type="STRING" id="765912.Thimo_1706"/>
<accession>L0GUR4</accession>
<dbReference type="OrthoDB" id="9806017at2"/>
<dbReference type="PANTHER" id="PTHR35177:SF2">
    <property type="entry name" value="HYDROGENASE MATURATION FACTOR HYBG"/>
    <property type="match status" value="1"/>
</dbReference>
<dbReference type="PATRIC" id="fig|765912.4.peg.1673"/>
<dbReference type="NCBIfam" id="TIGR00074">
    <property type="entry name" value="hypC_hupF"/>
    <property type="match status" value="1"/>
</dbReference>
<dbReference type="HOGENOM" id="CLU_159381_2_0_6"/>
<dbReference type="InterPro" id="IPR019812">
    <property type="entry name" value="Hydgase_assmbl_chp_CS"/>
</dbReference>
<dbReference type="PANTHER" id="PTHR35177">
    <property type="entry name" value="HYDROGENASE MATURATION FACTOR HYBG"/>
    <property type="match status" value="1"/>
</dbReference>
<dbReference type="GO" id="GO:0005506">
    <property type="term" value="F:iron ion binding"/>
    <property type="evidence" value="ECO:0007669"/>
    <property type="project" value="TreeGrafter"/>
</dbReference>
<dbReference type="InterPro" id="IPR001109">
    <property type="entry name" value="Hydrogenase_HupF/HypC"/>
</dbReference>
<gene>
    <name evidence="2" type="ORF">Thimo_1706</name>
</gene>
<dbReference type="Gene3D" id="2.30.30.140">
    <property type="match status" value="1"/>
</dbReference>
<dbReference type="AlphaFoldDB" id="L0GUR4"/>
<dbReference type="RefSeq" id="WP_015280624.1">
    <property type="nucleotide sequence ID" value="NC_019940.1"/>
</dbReference>
<protein>
    <submittedName>
        <fullName evidence="2">Hydrogenase assembly chaperone HypC/HupF</fullName>
    </submittedName>
</protein>
<dbReference type="GO" id="GO:0051604">
    <property type="term" value="P:protein maturation"/>
    <property type="evidence" value="ECO:0007669"/>
    <property type="project" value="TreeGrafter"/>
</dbReference>
<dbReference type="SUPFAM" id="SSF159127">
    <property type="entry name" value="HupF/HypC-like"/>
    <property type="match status" value="1"/>
</dbReference>
<name>L0GUR4_9GAMM</name>
<dbReference type="eggNOG" id="COG0298">
    <property type="taxonomic scope" value="Bacteria"/>
</dbReference>
<evidence type="ECO:0000256" key="1">
    <source>
        <dbReference type="ARBA" id="ARBA00006018"/>
    </source>
</evidence>
<dbReference type="KEGG" id="tmb:Thimo_1706"/>
<dbReference type="GO" id="GO:1902670">
    <property type="term" value="F:carbon dioxide binding"/>
    <property type="evidence" value="ECO:0007669"/>
    <property type="project" value="TreeGrafter"/>
</dbReference>
<dbReference type="Pfam" id="PF01455">
    <property type="entry name" value="HupF_HypC"/>
    <property type="match status" value="1"/>
</dbReference>
<evidence type="ECO:0000313" key="3">
    <source>
        <dbReference type="Proteomes" id="UP000010816"/>
    </source>
</evidence>